<keyword evidence="10" id="KW-1185">Reference proteome</keyword>
<feature type="transmembrane region" description="Helical" evidence="7">
    <location>
        <begin position="32"/>
        <end position="51"/>
    </location>
</feature>
<evidence type="ECO:0000256" key="2">
    <source>
        <dbReference type="ARBA" id="ARBA00022475"/>
    </source>
</evidence>
<feature type="transmembrane region" description="Helical" evidence="7">
    <location>
        <begin position="177"/>
        <end position="199"/>
    </location>
</feature>
<dbReference type="RefSeq" id="WP_110311136.1">
    <property type="nucleotide sequence ID" value="NZ_QICL01000016.1"/>
</dbReference>
<evidence type="ECO:0000313" key="9">
    <source>
        <dbReference type="EMBL" id="PXV62982.1"/>
    </source>
</evidence>
<comment type="caution">
    <text evidence="9">The sequence shown here is derived from an EMBL/GenBank/DDBJ whole genome shotgun (WGS) entry which is preliminary data.</text>
</comment>
<keyword evidence="6" id="KW-0813">Transport</keyword>
<organism evidence="9 10">
    <name type="scientific">Dysgonomonas alginatilytica</name>
    <dbReference type="NCBI Taxonomy" id="1605892"/>
    <lineage>
        <taxon>Bacteria</taxon>
        <taxon>Pseudomonadati</taxon>
        <taxon>Bacteroidota</taxon>
        <taxon>Bacteroidia</taxon>
        <taxon>Bacteroidales</taxon>
        <taxon>Dysgonomonadaceae</taxon>
        <taxon>Dysgonomonas</taxon>
    </lineage>
</organism>
<evidence type="ECO:0000256" key="5">
    <source>
        <dbReference type="ARBA" id="ARBA00023136"/>
    </source>
</evidence>
<keyword evidence="4 7" id="KW-1133">Transmembrane helix</keyword>
<evidence type="ECO:0000313" key="10">
    <source>
        <dbReference type="Proteomes" id="UP000247973"/>
    </source>
</evidence>
<evidence type="ECO:0000256" key="1">
    <source>
        <dbReference type="ARBA" id="ARBA00004651"/>
    </source>
</evidence>
<keyword evidence="6" id="KW-0653">Protein transport</keyword>
<evidence type="ECO:0000259" key="8">
    <source>
        <dbReference type="Pfam" id="PF01618"/>
    </source>
</evidence>
<evidence type="ECO:0000256" key="7">
    <source>
        <dbReference type="SAM" id="Phobius"/>
    </source>
</evidence>
<reference evidence="9 10" key="1">
    <citation type="submission" date="2018-03" db="EMBL/GenBank/DDBJ databases">
        <title>Genomic Encyclopedia of Archaeal and Bacterial Type Strains, Phase II (KMG-II): from individual species to whole genera.</title>
        <authorList>
            <person name="Goeker M."/>
        </authorList>
    </citation>
    <scope>NUCLEOTIDE SEQUENCE [LARGE SCALE GENOMIC DNA]</scope>
    <source>
        <strain evidence="9 10">DSM 100214</strain>
    </source>
</reference>
<dbReference type="PANTHER" id="PTHR30625:SF17">
    <property type="entry name" value="TOLQ-RELATED"/>
    <property type="match status" value="1"/>
</dbReference>
<keyword evidence="3 7" id="KW-0812">Transmembrane</keyword>
<keyword evidence="2" id="KW-1003">Cell membrane</keyword>
<dbReference type="PANTHER" id="PTHR30625">
    <property type="entry name" value="PROTEIN TOLQ"/>
    <property type="match status" value="1"/>
</dbReference>
<evidence type="ECO:0000256" key="4">
    <source>
        <dbReference type="ARBA" id="ARBA00022989"/>
    </source>
</evidence>
<protein>
    <submittedName>
        <fullName evidence="9">Biopolymer transport protein ExbB</fullName>
    </submittedName>
</protein>
<dbReference type="InterPro" id="IPR050790">
    <property type="entry name" value="ExbB/TolQ_transport"/>
</dbReference>
<comment type="similarity">
    <text evidence="6">Belongs to the exbB/tolQ family.</text>
</comment>
<keyword evidence="5 7" id="KW-0472">Membrane</keyword>
<evidence type="ECO:0000256" key="6">
    <source>
        <dbReference type="RuleBase" id="RU004057"/>
    </source>
</evidence>
<dbReference type="OrthoDB" id="4045at2"/>
<gene>
    <name evidence="9" type="ORF">CLV62_11622</name>
</gene>
<proteinExistence type="inferred from homology"/>
<dbReference type="AlphaFoldDB" id="A0A2V3PNX8"/>
<feature type="domain" description="MotA/TolQ/ExbB proton channel" evidence="8">
    <location>
        <begin position="93"/>
        <end position="211"/>
    </location>
</feature>
<dbReference type="GO" id="GO:0005886">
    <property type="term" value="C:plasma membrane"/>
    <property type="evidence" value="ECO:0007669"/>
    <property type="project" value="UniProtKB-SubCell"/>
</dbReference>
<dbReference type="Proteomes" id="UP000247973">
    <property type="component" value="Unassembled WGS sequence"/>
</dbReference>
<name>A0A2V3PNX8_9BACT</name>
<comment type="subcellular location">
    <subcellularLocation>
        <location evidence="1">Cell membrane</location>
        <topology evidence="1">Multi-pass membrane protein</topology>
    </subcellularLocation>
    <subcellularLocation>
        <location evidence="6">Membrane</location>
        <topology evidence="6">Multi-pass membrane protein</topology>
    </subcellularLocation>
</comment>
<accession>A0A2V3PNX8</accession>
<evidence type="ECO:0000256" key="3">
    <source>
        <dbReference type="ARBA" id="ARBA00022692"/>
    </source>
</evidence>
<dbReference type="EMBL" id="QICL01000016">
    <property type="protein sequence ID" value="PXV62982.1"/>
    <property type="molecule type" value="Genomic_DNA"/>
</dbReference>
<dbReference type="InterPro" id="IPR002898">
    <property type="entry name" value="MotA_ExbB_proton_chnl"/>
</dbReference>
<sequence>MNLFILLQSVTTNLEQVAPAPAENYFSLILKGGWVMLPIAILSILAVYYIIERTLIIKKVGKSDSIWQSRIVELISENKIEQALKFCFDKPYILGKVISAGLKDKEDSIAEIEETMEVEARQQVSKLENHMNYLGIIASIAPMLGFLGTIFGVINIFYNISQTADLDIATISDGLYQKMICSGAGLLVGIVAYAGYYVLNGNIDKIVTNLDRDSNEALRAIRLYKKNQNAISLLKD</sequence>
<dbReference type="Pfam" id="PF01618">
    <property type="entry name" value="MotA_ExbB"/>
    <property type="match status" value="1"/>
</dbReference>
<feature type="transmembrane region" description="Helical" evidence="7">
    <location>
        <begin position="133"/>
        <end position="157"/>
    </location>
</feature>
<dbReference type="GO" id="GO:0017038">
    <property type="term" value="P:protein import"/>
    <property type="evidence" value="ECO:0007669"/>
    <property type="project" value="TreeGrafter"/>
</dbReference>